<dbReference type="OrthoDB" id="9865901at2"/>
<evidence type="ECO:0000313" key="3">
    <source>
        <dbReference type="EMBL" id="MBB5730808.1"/>
    </source>
</evidence>
<feature type="signal peptide" evidence="2">
    <location>
        <begin position="1"/>
        <end position="33"/>
    </location>
</feature>
<gene>
    <name evidence="3" type="ORF">FHS99_003315</name>
</gene>
<dbReference type="RefSeq" id="WP_157177815.1">
    <property type="nucleotide sequence ID" value="NZ_BMJP01000007.1"/>
</dbReference>
<dbReference type="Proteomes" id="UP000546701">
    <property type="component" value="Unassembled WGS sequence"/>
</dbReference>
<protein>
    <submittedName>
        <fullName evidence="3">Uncharacterized protein</fullName>
    </submittedName>
</protein>
<proteinExistence type="predicted"/>
<accession>A0A7W9BW90</accession>
<organism evidence="3 4">
    <name type="scientific">Sphingomonas prati</name>
    <dbReference type="NCBI Taxonomy" id="1843237"/>
    <lineage>
        <taxon>Bacteria</taxon>
        <taxon>Pseudomonadati</taxon>
        <taxon>Pseudomonadota</taxon>
        <taxon>Alphaproteobacteria</taxon>
        <taxon>Sphingomonadales</taxon>
        <taxon>Sphingomonadaceae</taxon>
        <taxon>Sphingomonas</taxon>
    </lineage>
</organism>
<keyword evidence="4" id="KW-1185">Reference proteome</keyword>
<feature type="chain" id="PRO_5030657856" evidence="2">
    <location>
        <begin position="34"/>
        <end position="124"/>
    </location>
</feature>
<evidence type="ECO:0000256" key="1">
    <source>
        <dbReference type="SAM" id="MobiDB-lite"/>
    </source>
</evidence>
<comment type="caution">
    <text evidence="3">The sequence shown here is derived from an EMBL/GenBank/DDBJ whole genome shotgun (WGS) entry which is preliminary data.</text>
</comment>
<reference evidence="3 4" key="1">
    <citation type="submission" date="2020-08" db="EMBL/GenBank/DDBJ databases">
        <title>Genomic Encyclopedia of Type Strains, Phase IV (KMG-IV): sequencing the most valuable type-strain genomes for metagenomic binning, comparative biology and taxonomic classification.</title>
        <authorList>
            <person name="Goeker M."/>
        </authorList>
    </citation>
    <scope>NUCLEOTIDE SEQUENCE [LARGE SCALE GENOMIC DNA]</scope>
    <source>
        <strain evidence="3 4">DSM 103336</strain>
    </source>
</reference>
<evidence type="ECO:0000256" key="2">
    <source>
        <dbReference type="SAM" id="SignalP"/>
    </source>
</evidence>
<keyword evidence="2" id="KW-0732">Signal</keyword>
<dbReference type="EMBL" id="JACIJR010000009">
    <property type="protein sequence ID" value="MBB5730808.1"/>
    <property type="molecule type" value="Genomic_DNA"/>
</dbReference>
<evidence type="ECO:0000313" key="4">
    <source>
        <dbReference type="Proteomes" id="UP000546701"/>
    </source>
</evidence>
<feature type="compositionally biased region" description="Basic and acidic residues" evidence="1">
    <location>
        <begin position="40"/>
        <end position="55"/>
    </location>
</feature>
<feature type="compositionally biased region" description="Basic and acidic residues" evidence="1">
    <location>
        <begin position="90"/>
        <end position="117"/>
    </location>
</feature>
<dbReference type="AlphaFoldDB" id="A0A7W9BW90"/>
<sequence>MNQSSFEVRKVGDEKMKKLLILAALGFTTVAAAAPADAQVNRRQDNQQQRIDRGVRSGQITGREADRLQRNQNNIARAEDRMRSSGGRLTNRERARLDNRQDRAGSKIRRQRNDRQRYGRQYRR</sequence>
<feature type="region of interest" description="Disordered" evidence="1">
    <location>
        <begin position="37"/>
        <end position="124"/>
    </location>
</feature>
<name>A0A7W9BW90_9SPHN</name>